<organism evidence="9 10">
    <name type="scientific">Staphylotrichum longicolle</name>
    <dbReference type="NCBI Taxonomy" id="669026"/>
    <lineage>
        <taxon>Eukaryota</taxon>
        <taxon>Fungi</taxon>
        <taxon>Dikarya</taxon>
        <taxon>Ascomycota</taxon>
        <taxon>Pezizomycotina</taxon>
        <taxon>Sordariomycetes</taxon>
        <taxon>Sordariomycetidae</taxon>
        <taxon>Sordariales</taxon>
        <taxon>Chaetomiaceae</taxon>
        <taxon>Staphylotrichum</taxon>
    </lineage>
</organism>
<dbReference type="EMBL" id="JAHCVI010000001">
    <property type="protein sequence ID" value="KAG7294045.1"/>
    <property type="molecule type" value="Genomic_DNA"/>
</dbReference>
<protein>
    <recommendedName>
        <fullName evidence="2">chitinase</fullName>
        <ecNumber evidence="2">3.2.1.14</ecNumber>
    </recommendedName>
</protein>
<accession>A0AAD4I5B2</accession>
<dbReference type="Gene3D" id="3.10.350.10">
    <property type="entry name" value="LysM domain"/>
    <property type="match status" value="4"/>
</dbReference>
<keyword evidence="3" id="KW-0147">Chitin-binding</keyword>
<feature type="domain" description="GH18" evidence="8">
    <location>
        <begin position="371"/>
        <end position="753"/>
    </location>
</feature>
<dbReference type="CDD" id="cd00118">
    <property type="entry name" value="LysM"/>
    <property type="match status" value="2"/>
</dbReference>
<evidence type="ECO:0000256" key="6">
    <source>
        <dbReference type="SAM" id="SignalP"/>
    </source>
</evidence>
<dbReference type="InterPro" id="IPR036779">
    <property type="entry name" value="LysM_dom_sf"/>
</dbReference>
<dbReference type="PROSITE" id="PS51910">
    <property type="entry name" value="GH18_2"/>
    <property type="match status" value="1"/>
</dbReference>
<feature type="domain" description="LysM" evidence="7">
    <location>
        <begin position="99"/>
        <end position="144"/>
    </location>
</feature>
<dbReference type="InterPro" id="IPR029070">
    <property type="entry name" value="Chitinase_insertion_sf"/>
</dbReference>
<dbReference type="InterPro" id="IPR001223">
    <property type="entry name" value="Glyco_hydro18_cat"/>
</dbReference>
<evidence type="ECO:0000313" key="9">
    <source>
        <dbReference type="EMBL" id="KAG7294045.1"/>
    </source>
</evidence>
<dbReference type="PROSITE" id="PS51782">
    <property type="entry name" value="LYSM"/>
    <property type="match status" value="3"/>
</dbReference>
<dbReference type="EC" id="3.2.1.14" evidence="2"/>
<sequence length="1148" mass="124543">MVQIALSLLGSAIATLLLSSGVSGRSVALQPLLQPRAYCTNAKQVVAGNTCEIIADKRCTISLATFKSYNPQLDCNNLREGQNFCCNEGTVPRDPECTNSKTVVEGNTCESIADKRCTVSLATFKSYNPQLDCSNLKPGQIFCCNAGAVPLPDCTNIKTVVEGNTCSTIADKRCTISLSKFQDYNPCGITPSLLSKYNPATNFCATLREKQWICCSSGTLKDRRPKNNADGSCATYTVQKGDSCGIIEANNGMSPGELDTFNKKKTWGWAGCDKLWPDAKICLSSGTPPMPAPIANAVCGPQKPGTVKPPSGTNISTLNPCPLNTCCNIWGQCGTTKEFCEITGDGTPGTGTCVSNCGMNIVNNAQPPAQFRKIGYFEAWNPERPCLWMDASSIDESKFTHVHFAFADITNDFQVDVSKVQAQFNKFKALKTAKRIVAFGGWTASTSPTTFHVFRTGVNSANRGTLANNIANFVKQHGLDGADIDWEYPGAPDMPDIPPAEPIDGPNYLAFLKLLRAALPSDKSLSIAAPASYWYLRAFPIKDIGNVVDYIVYMTYDLHGQWDAGSKWSQDGCPNGMCLRSHVNMTETYNALVMITKAGVPANKVIVGVTSYGRAFKMKDPNCKGDMCQYTGTASFSEALPGPCTGTRGYIANAEIEEFIAIQADQSRPDGLRKRADVVAVEHYYDKATESNIAIINGTWVAYMDAFEKSRRTQKYQAFNLGGTTDWAHDLEAFTDVERRTAGPVLRSRFTNKGVLLGNSGGGKRWYDISCDSDAADDAEMDRQERWEGVLADEAWADAIKAYETSERSTGSFSSWIIGVFFHGSEGVHCGTLLPGNDCLTRQDTCLDKDDVVAPDRTGPAGKFITNSFVQLEQAFVNYYDAIRGARSDVAGLIATIESRFMKEDDNTFQKQLGWNILGALLAIAGGPLFGRMFQNPFLEKAAESAVLGIVATGKDKDTGNAEEELSKAANLEIALNATMTGWEKMITSFAAKVFAGDTDGNGLLSQFMAHGALIPGGVPRVPGAKSPRIMGADEMKALAKHALFMYIIPQAWRHNKDANVAVLDTGRACGDFSDYRPENIYSGDAKKVELCFDDKQYLMLGAIGAERCSDYPPGAPGPTTYPCPWRTPPGLDNLQDFGIKYQDIMNA</sequence>
<dbReference type="SMART" id="SM00636">
    <property type="entry name" value="Glyco_18"/>
    <property type="match status" value="1"/>
</dbReference>
<dbReference type="Pfam" id="PF00704">
    <property type="entry name" value="Glyco_hydro_18"/>
    <property type="match status" value="1"/>
</dbReference>
<gene>
    <name evidence="9" type="ORF">NEMBOFW57_004107</name>
</gene>
<dbReference type="PANTHER" id="PTHR47700:SF2">
    <property type="entry name" value="CHITINASE"/>
    <property type="match status" value="1"/>
</dbReference>
<dbReference type="GO" id="GO:0008061">
    <property type="term" value="F:chitin binding"/>
    <property type="evidence" value="ECO:0007669"/>
    <property type="project" value="UniProtKB-KW"/>
</dbReference>
<evidence type="ECO:0000259" key="8">
    <source>
        <dbReference type="PROSITE" id="PS51910"/>
    </source>
</evidence>
<dbReference type="CDD" id="cd02878">
    <property type="entry name" value="GH18_zymocin_alpha"/>
    <property type="match status" value="1"/>
</dbReference>
<dbReference type="SMART" id="SM00257">
    <property type="entry name" value="LysM"/>
    <property type="match status" value="3"/>
</dbReference>
<dbReference type="GO" id="GO:0005975">
    <property type="term" value="P:carbohydrate metabolic process"/>
    <property type="evidence" value="ECO:0007669"/>
    <property type="project" value="InterPro"/>
</dbReference>
<feature type="domain" description="LysM" evidence="7">
    <location>
        <begin position="234"/>
        <end position="283"/>
    </location>
</feature>
<evidence type="ECO:0000259" key="7">
    <source>
        <dbReference type="PROSITE" id="PS51782"/>
    </source>
</evidence>
<dbReference type="Pfam" id="PF01476">
    <property type="entry name" value="LysM"/>
    <property type="match status" value="3"/>
</dbReference>
<keyword evidence="4" id="KW-0843">Virulence</keyword>
<dbReference type="InterPro" id="IPR036861">
    <property type="entry name" value="Endochitinase-like_sf"/>
</dbReference>
<comment type="caution">
    <text evidence="9">The sequence shown here is derived from an EMBL/GenBank/DDBJ whole genome shotgun (WGS) entry which is preliminary data.</text>
</comment>
<dbReference type="Gene3D" id="3.30.60.10">
    <property type="entry name" value="Endochitinase-like"/>
    <property type="match status" value="1"/>
</dbReference>
<proteinExistence type="inferred from homology"/>
<dbReference type="InterPro" id="IPR018392">
    <property type="entry name" value="LysM"/>
</dbReference>
<comment type="similarity">
    <text evidence="1">Belongs to the glycosyl hydrolase 18 family. Chitinase class V subfamily.</text>
</comment>
<dbReference type="SUPFAM" id="SSF57016">
    <property type="entry name" value="Plant lectins/antimicrobial peptides"/>
    <property type="match status" value="1"/>
</dbReference>
<evidence type="ECO:0000256" key="3">
    <source>
        <dbReference type="ARBA" id="ARBA00022669"/>
    </source>
</evidence>
<dbReference type="GO" id="GO:0008843">
    <property type="term" value="F:endochitinase activity"/>
    <property type="evidence" value="ECO:0007669"/>
    <property type="project" value="UniProtKB-EC"/>
</dbReference>
<keyword evidence="5" id="KW-0326">Glycosidase</keyword>
<keyword evidence="6" id="KW-0732">Signal</keyword>
<evidence type="ECO:0000256" key="4">
    <source>
        <dbReference type="ARBA" id="ARBA00023026"/>
    </source>
</evidence>
<dbReference type="SUPFAM" id="SSF54106">
    <property type="entry name" value="LysM domain"/>
    <property type="match status" value="1"/>
</dbReference>
<dbReference type="Gene3D" id="3.10.50.10">
    <property type="match status" value="1"/>
</dbReference>
<feature type="signal peptide" evidence="6">
    <location>
        <begin position="1"/>
        <end position="24"/>
    </location>
</feature>
<dbReference type="SUPFAM" id="SSF51445">
    <property type="entry name" value="(Trans)glycosidases"/>
    <property type="match status" value="1"/>
</dbReference>
<dbReference type="AlphaFoldDB" id="A0AAD4I5B2"/>
<feature type="domain" description="LysM" evidence="7">
    <location>
        <begin position="41"/>
        <end position="86"/>
    </location>
</feature>
<evidence type="ECO:0000256" key="2">
    <source>
        <dbReference type="ARBA" id="ARBA00012729"/>
    </source>
</evidence>
<dbReference type="InterPro" id="IPR011583">
    <property type="entry name" value="Chitinase_II/V-like_cat"/>
</dbReference>
<feature type="chain" id="PRO_5042118522" description="chitinase" evidence="6">
    <location>
        <begin position="25"/>
        <end position="1148"/>
    </location>
</feature>
<keyword evidence="10" id="KW-1185">Reference proteome</keyword>
<dbReference type="Proteomes" id="UP001197093">
    <property type="component" value="Unassembled WGS sequence"/>
</dbReference>
<evidence type="ECO:0000256" key="5">
    <source>
        <dbReference type="ARBA" id="ARBA00023295"/>
    </source>
</evidence>
<reference evidence="9" key="1">
    <citation type="submission" date="2023-02" db="EMBL/GenBank/DDBJ databases">
        <authorList>
            <person name="Palmer J.M."/>
        </authorList>
    </citation>
    <scope>NUCLEOTIDE SEQUENCE</scope>
    <source>
        <strain evidence="9">FW57</strain>
    </source>
</reference>
<keyword evidence="5" id="KW-0378">Hydrolase</keyword>
<dbReference type="InterPro" id="IPR017853">
    <property type="entry name" value="GH"/>
</dbReference>
<evidence type="ECO:0000256" key="1">
    <source>
        <dbReference type="ARBA" id="ARBA00008682"/>
    </source>
</evidence>
<dbReference type="CDD" id="cd00035">
    <property type="entry name" value="ChtBD1"/>
    <property type="match status" value="1"/>
</dbReference>
<dbReference type="PANTHER" id="PTHR47700">
    <property type="entry name" value="V CHITINASE, PUTATIVE (AFU_ORTHOLOGUE AFUA_6G13720)-RELATED"/>
    <property type="match status" value="1"/>
</dbReference>
<name>A0AAD4I5B2_9PEZI</name>
<dbReference type="Gene3D" id="3.20.20.80">
    <property type="entry name" value="Glycosidases"/>
    <property type="match status" value="1"/>
</dbReference>
<evidence type="ECO:0000313" key="10">
    <source>
        <dbReference type="Proteomes" id="UP001197093"/>
    </source>
</evidence>
<dbReference type="SUPFAM" id="SSF54556">
    <property type="entry name" value="Chitinase insertion domain"/>
    <property type="match status" value="1"/>
</dbReference>
<dbReference type="InterPro" id="IPR053214">
    <property type="entry name" value="LysM12-like"/>
</dbReference>